<keyword evidence="3" id="KW-1185">Reference proteome</keyword>
<sequence>MNTLSSLPTSMSMSSSSGTISDSVNNPNSTEIFRQNLQVAHSQVNRTHMLAKACLASVERAYQPETSPIQTQADFRELTSLLHALHDFFHQSGLGALPLLPMPGDTHHEPPTFPSEPELTQAVGAAFDRLKRSQESAAVVSSLLNPS</sequence>
<dbReference type="EMBL" id="JH711573">
    <property type="protein sequence ID" value="EIW85901.1"/>
    <property type="molecule type" value="Genomic_DNA"/>
</dbReference>
<dbReference type="OMA" id="GDTHHEP"/>
<evidence type="ECO:0000313" key="2">
    <source>
        <dbReference type="EMBL" id="EIW85901.1"/>
    </source>
</evidence>
<feature type="compositionally biased region" description="Low complexity" evidence="1">
    <location>
        <begin position="1"/>
        <end position="23"/>
    </location>
</feature>
<organism evidence="2 3">
    <name type="scientific">Coniophora puteana (strain RWD-64-598)</name>
    <name type="common">Brown rot fungus</name>
    <dbReference type="NCBI Taxonomy" id="741705"/>
    <lineage>
        <taxon>Eukaryota</taxon>
        <taxon>Fungi</taxon>
        <taxon>Dikarya</taxon>
        <taxon>Basidiomycota</taxon>
        <taxon>Agaricomycotina</taxon>
        <taxon>Agaricomycetes</taxon>
        <taxon>Agaricomycetidae</taxon>
        <taxon>Boletales</taxon>
        <taxon>Coniophorineae</taxon>
        <taxon>Coniophoraceae</taxon>
        <taxon>Coniophora</taxon>
    </lineage>
</organism>
<evidence type="ECO:0000256" key="1">
    <source>
        <dbReference type="SAM" id="MobiDB-lite"/>
    </source>
</evidence>
<dbReference type="KEGG" id="cput:CONPUDRAFT_160826"/>
<dbReference type="OrthoDB" id="3203574at2759"/>
<dbReference type="RefSeq" id="XP_007762893.1">
    <property type="nucleotide sequence ID" value="XM_007764703.1"/>
</dbReference>
<comment type="caution">
    <text evidence="2">The sequence shown here is derived from an EMBL/GenBank/DDBJ whole genome shotgun (WGS) entry which is preliminary data.</text>
</comment>
<gene>
    <name evidence="2" type="ORF">CONPUDRAFT_160826</name>
</gene>
<proteinExistence type="predicted"/>
<accession>A0A5M3N4R3</accession>
<feature type="region of interest" description="Disordered" evidence="1">
    <location>
        <begin position="1"/>
        <end position="27"/>
    </location>
</feature>
<dbReference type="Proteomes" id="UP000053558">
    <property type="component" value="Unassembled WGS sequence"/>
</dbReference>
<name>A0A5M3N4R3_CONPW</name>
<protein>
    <submittedName>
        <fullName evidence="2">Uncharacterized protein</fullName>
    </submittedName>
</protein>
<reference evidence="3" key="1">
    <citation type="journal article" date="2012" name="Science">
        <title>The Paleozoic origin of enzymatic lignin decomposition reconstructed from 31 fungal genomes.</title>
        <authorList>
            <person name="Floudas D."/>
            <person name="Binder M."/>
            <person name="Riley R."/>
            <person name="Barry K."/>
            <person name="Blanchette R.A."/>
            <person name="Henrissat B."/>
            <person name="Martinez A.T."/>
            <person name="Otillar R."/>
            <person name="Spatafora J.W."/>
            <person name="Yadav J.S."/>
            <person name="Aerts A."/>
            <person name="Benoit I."/>
            <person name="Boyd A."/>
            <person name="Carlson A."/>
            <person name="Copeland A."/>
            <person name="Coutinho P.M."/>
            <person name="de Vries R.P."/>
            <person name="Ferreira P."/>
            <person name="Findley K."/>
            <person name="Foster B."/>
            <person name="Gaskell J."/>
            <person name="Glotzer D."/>
            <person name="Gorecki P."/>
            <person name="Heitman J."/>
            <person name="Hesse C."/>
            <person name="Hori C."/>
            <person name="Igarashi K."/>
            <person name="Jurgens J.A."/>
            <person name="Kallen N."/>
            <person name="Kersten P."/>
            <person name="Kohler A."/>
            <person name="Kuees U."/>
            <person name="Kumar T.K.A."/>
            <person name="Kuo A."/>
            <person name="LaButti K."/>
            <person name="Larrondo L.F."/>
            <person name="Lindquist E."/>
            <person name="Ling A."/>
            <person name="Lombard V."/>
            <person name="Lucas S."/>
            <person name="Lundell T."/>
            <person name="Martin R."/>
            <person name="McLaughlin D.J."/>
            <person name="Morgenstern I."/>
            <person name="Morin E."/>
            <person name="Murat C."/>
            <person name="Nagy L.G."/>
            <person name="Nolan M."/>
            <person name="Ohm R.A."/>
            <person name="Patyshakuliyeva A."/>
            <person name="Rokas A."/>
            <person name="Ruiz-Duenas F.J."/>
            <person name="Sabat G."/>
            <person name="Salamov A."/>
            <person name="Samejima M."/>
            <person name="Schmutz J."/>
            <person name="Slot J.C."/>
            <person name="St John F."/>
            <person name="Stenlid J."/>
            <person name="Sun H."/>
            <person name="Sun S."/>
            <person name="Syed K."/>
            <person name="Tsang A."/>
            <person name="Wiebenga A."/>
            <person name="Young D."/>
            <person name="Pisabarro A."/>
            <person name="Eastwood D.C."/>
            <person name="Martin F."/>
            <person name="Cullen D."/>
            <person name="Grigoriev I.V."/>
            <person name="Hibbett D.S."/>
        </authorList>
    </citation>
    <scope>NUCLEOTIDE SEQUENCE [LARGE SCALE GENOMIC DNA]</scope>
    <source>
        <strain evidence="3">RWD-64-598 SS2</strain>
    </source>
</reference>
<dbReference type="AlphaFoldDB" id="A0A5M3N4R3"/>
<dbReference type="GeneID" id="19204420"/>
<evidence type="ECO:0000313" key="3">
    <source>
        <dbReference type="Proteomes" id="UP000053558"/>
    </source>
</evidence>